<reference evidence="2 3" key="1">
    <citation type="journal article" date="2019" name="Genome Biol. Evol.">
        <title>Day and night: Metabolic profiles and evolutionary relationships of six axenic non-marine cyanobacteria.</title>
        <authorList>
            <person name="Will S.E."/>
            <person name="Henke P."/>
            <person name="Boedeker C."/>
            <person name="Huang S."/>
            <person name="Brinkmann H."/>
            <person name="Rohde M."/>
            <person name="Jarek M."/>
            <person name="Friedl T."/>
            <person name="Seufert S."/>
            <person name="Schumacher M."/>
            <person name="Overmann J."/>
            <person name="Neumann-Schaal M."/>
            <person name="Petersen J."/>
        </authorList>
    </citation>
    <scope>NUCLEOTIDE SEQUENCE [LARGE SCALE GENOMIC DNA]</scope>
    <source>
        <strain evidence="2 3">SAG 39.79</strain>
    </source>
</reference>
<keyword evidence="3" id="KW-1185">Reference proteome</keyword>
<sequence length="136" mass="15892">MMKNPLHYIHKYPHRSKQILGISYEQFFFLVKQVELSHKERQAETERQKVRLNARGGGRKPKLTIPEEVGLSLFYLRQMPTFEVLGMYFNVSKTEANDTFHCWLKILREVLPCSLLEQVESQESDAAIVQRAINGL</sequence>
<gene>
    <name evidence="2" type="ORF">DSM107010_70820</name>
</gene>
<proteinExistence type="predicted"/>
<name>A0AB37U8K7_9CYAN</name>
<dbReference type="InterPro" id="IPR027805">
    <property type="entry name" value="Transposase_HTH_dom"/>
</dbReference>
<feature type="domain" description="Transposase Helix-turn-helix" evidence="1">
    <location>
        <begin position="62"/>
        <end position="112"/>
    </location>
</feature>
<protein>
    <recommendedName>
        <fullName evidence="1">Transposase Helix-turn-helix domain-containing protein</fullName>
    </recommendedName>
</protein>
<comment type="caution">
    <text evidence="2">The sequence shown here is derived from an EMBL/GenBank/DDBJ whole genome shotgun (WGS) entry which is preliminary data.</text>
</comment>
<accession>A0AB37U8K7</accession>
<dbReference type="AlphaFoldDB" id="A0AB37U8K7"/>
<evidence type="ECO:0000259" key="1">
    <source>
        <dbReference type="Pfam" id="PF13613"/>
    </source>
</evidence>
<organism evidence="2 3">
    <name type="scientific">Chroococcidiopsis cubana SAG 39.79</name>
    <dbReference type="NCBI Taxonomy" id="388085"/>
    <lineage>
        <taxon>Bacteria</taxon>
        <taxon>Bacillati</taxon>
        <taxon>Cyanobacteriota</taxon>
        <taxon>Cyanophyceae</taxon>
        <taxon>Chroococcidiopsidales</taxon>
        <taxon>Chroococcidiopsidaceae</taxon>
        <taxon>Chroococcidiopsis</taxon>
    </lineage>
</organism>
<evidence type="ECO:0000313" key="3">
    <source>
        <dbReference type="Proteomes" id="UP000282574"/>
    </source>
</evidence>
<evidence type="ECO:0000313" key="2">
    <source>
        <dbReference type="EMBL" id="RUS96198.1"/>
    </source>
</evidence>
<dbReference type="EMBL" id="RSCK01000185">
    <property type="protein sequence ID" value="RUS96198.1"/>
    <property type="molecule type" value="Genomic_DNA"/>
</dbReference>
<dbReference type="Proteomes" id="UP000282574">
    <property type="component" value="Unassembled WGS sequence"/>
</dbReference>
<dbReference type="Pfam" id="PF13613">
    <property type="entry name" value="HTH_Tnp_4"/>
    <property type="match status" value="1"/>
</dbReference>